<evidence type="ECO:0000259" key="6">
    <source>
        <dbReference type="Pfam" id="PF13537"/>
    </source>
</evidence>
<accession>A0A9W4TWV8</accession>
<feature type="domain" description="Asparagine synthetase" evidence="5">
    <location>
        <begin position="477"/>
        <end position="593"/>
    </location>
</feature>
<comment type="caution">
    <text evidence="7">The sequence shown here is derived from an EMBL/GenBank/DDBJ whole genome shotgun (WGS) entry which is preliminary data.</text>
</comment>
<evidence type="ECO:0000256" key="1">
    <source>
        <dbReference type="ARBA" id="ARBA00022605"/>
    </source>
</evidence>
<keyword evidence="8" id="KW-1185">Reference proteome</keyword>
<protein>
    <recommendedName>
        <fullName evidence="9">Glutamine amidotransferase type-2 domain-containing protein</fullName>
    </recommendedName>
</protein>
<dbReference type="SUPFAM" id="SSF52402">
    <property type="entry name" value="Adenine nucleotide alpha hydrolases-like"/>
    <property type="match status" value="1"/>
</dbReference>
<evidence type="ECO:0000256" key="2">
    <source>
        <dbReference type="ARBA" id="ARBA00022888"/>
    </source>
</evidence>
<dbReference type="Pfam" id="PF13537">
    <property type="entry name" value="GATase_7"/>
    <property type="match status" value="1"/>
</dbReference>
<keyword evidence="2" id="KW-0061">Asparagine biosynthesis</keyword>
<evidence type="ECO:0000256" key="3">
    <source>
        <dbReference type="ARBA" id="ARBA00022962"/>
    </source>
</evidence>
<dbReference type="GO" id="GO:0006529">
    <property type="term" value="P:asparagine biosynthetic process"/>
    <property type="evidence" value="ECO:0007669"/>
    <property type="project" value="UniProtKB-KW"/>
</dbReference>
<evidence type="ECO:0008006" key="9">
    <source>
        <dbReference type="Google" id="ProtNLM"/>
    </source>
</evidence>
<dbReference type="Proteomes" id="UP001152885">
    <property type="component" value="Unassembled WGS sequence"/>
</dbReference>
<dbReference type="CDD" id="cd01991">
    <property type="entry name" value="Asn_synthase_B_C"/>
    <property type="match status" value="1"/>
</dbReference>
<dbReference type="Gene3D" id="3.60.20.10">
    <property type="entry name" value="Glutamine Phosphoribosylpyrophosphate, subunit 1, domain 1"/>
    <property type="match status" value="1"/>
</dbReference>
<dbReference type="PANTHER" id="PTHR45937:SF1">
    <property type="entry name" value="ASPARAGINE SYNTHETASE DOMAIN-CONTAINING PROTEIN 1"/>
    <property type="match status" value="1"/>
</dbReference>
<organism evidence="7 8">
    <name type="scientific">Candida verbasci</name>
    <dbReference type="NCBI Taxonomy" id="1227364"/>
    <lineage>
        <taxon>Eukaryota</taxon>
        <taxon>Fungi</taxon>
        <taxon>Dikarya</taxon>
        <taxon>Ascomycota</taxon>
        <taxon>Saccharomycotina</taxon>
        <taxon>Pichiomycetes</taxon>
        <taxon>Debaryomycetaceae</taxon>
        <taxon>Candida/Lodderomyces clade</taxon>
        <taxon>Candida</taxon>
    </lineage>
</organism>
<evidence type="ECO:0000313" key="7">
    <source>
        <dbReference type="EMBL" id="CAI5758072.1"/>
    </source>
</evidence>
<reference evidence="7" key="1">
    <citation type="submission" date="2022-12" db="EMBL/GenBank/DDBJ databases">
        <authorList>
            <person name="Brejova B."/>
        </authorList>
    </citation>
    <scope>NUCLEOTIDE SEQUENCE</scope>
</reference>
<dbReference type="SUPFAM" id="SSF56235">
    <property type="entry name" value="N-terminal nucleophile aminohydrolases (Ntn hydrolases)"/>
    <property type="match status" value="1"/>
</dbReference>
<dbReference type="PANTHER" id="PTHR45937">
    <property type="entry name" value="ASPARAGINE SYNTHETASE DOMAIN-CONTAINING PROTEIN 1"/>
    <property type="match status" value="1"/>
</dbReference>
<dbReference type="AlphaFoldDB" id="A0A9W4TWV8"/>
<keyword evidence="4" id="KW-0175">Coiled coil</keyword>
<dbReference type="Gene3D" id="3.40.50.620">
    <property type="entry name" value="HUPs"/>
    <property type="match status" value="1"/>
</dbReference>
<gene>
    <name evidence="7" type="ORF">CANVERA_P2585</name>
</gene>
<dbReference type="InterPro" id="IPR051857">
    <property type="entry name" value="Asn_synthetase_domain"/>
</dbReference>
<keyword evidence="3" id="KW-0315">Glutamine amidotransferase</keyword>
<dbReference type="InterPro" id="IPR014729">
    <property type="entry name" value="Rossmann-like_a/b/a_fold"/>
</dbReference>
<dbReference type="Pfam" id="PF00733">
    <property type="entry name" value="Asn_synthase"/>
    <property type="match status" value="1"/>
</dbReference>
<dbReference type="InterPro" id="IPR001962">
    <property type="entry name" value="Asn_synthase"/>
</dbReference>
<dbReference type="EMBL" id="CANTUO010000002">
    <property type="protein sequence ID" value="CAI5758072.1"/>
    <property type="molecule type" value="Genomic_DNA"/>
</dbReference>
<dbReference type="GO" id="GO:0004066">
    <property type="term" value="F:asparagine synthase (glutamine-hydrolyzing) activity"/>
    <property type="evidence" value="ECO:0007669"/>
    <property type="project" value="InterPro"/>
</dbReference>
<dbReference type="OrthoDB" id="10252281at2759"/>
<name>A0A9W4TWV8_9ASCO</name>
<feature type="domain" description="Glutamine amidotransferase type-2" evidence="6">
    <location>
        <begin position="159"/>
        <end position="253"/>
    </location>
</feature>
<evidence type="ECO:0000313" key="8">
    <source>
        <dbReference type="Proteomes" id="UP001152885"/>
    </source>
</evidence>
<dbReference type="InterPro" id="IPR029055">
    <property type="entry name" value="Ntn_hydrolases_N"/>
</dbReference>
<keyword evidence="1" id="KW-0028">Amino-acid biosynthesis</keyword>
<feature type="coiled-coil region" evidence="4">
    <location>
        <begin position="67"/>
        <end position="105"/>
    </location>
</feature>
<proteinExistence type="predicted"/>
<evidence type="ECO:0000256" key="4">
    <source>
        <dbReference type="SAM" id="Coils"/>
    </source>
</evidence>
<sequence length="631" mass="73361">MCGILLNITKNYLNIPSCIPLNYDSNDKFQSWETQDSKVISNFLKSGSKLNPLTDQQLKKLNNLDKLRDLNLQLTKIKNNVKISKELKEEKINEIQSQIDEFTKEDDANNQNNNETFNDLIYKIANRGPNYLNFTRFNHDSVNFQLFTSILSLRKPFTSQPIFKDDFIFQFNGELYNQECLDCNDTQFIINKLHENLLDDRNGSIIKTLKSLEGEFAIILIDLSDNKIYFGRDSIGKRSLTYSLNSQELIISSVSLPNFIDCKNEIYEYNLLTNDLITHKLHYLPKPTFETSKTENELVSELYTRLLNSTKIRLDSIFPLTTTENESKLAILFSGGLDCTIIANLICRLISNQSIDLLTVGFENPRTKLSSFESPDRKLALKSWFHLSKLFPKLKIQLVEINVDYKTWLLHKSRVSKLMYPCNTEMDLSIAIAFYFASSNIPEITTMSQLNDYTVDWQEFETTPDNFITRLDHYDSTSKVLFSGLGADELFGGYSRHEGIFNEINEENNYKELANSLNYDISIIHQRNLSRDDKVISCWGKELRYPYLDEFFVNWVIESIPPQLKFKYEIKQNKKGKDQLYPTRKYLLRELAKYLQMNWVSLELKRAIQFGAKSAKMEIGQNKTKGTDELL</sequence>
<evidence type="ECO:0000259" key="5">
    <source>
        <dbReference type="Pfam" id="PF00733"/>
    </source>
</evidence>
<dbReference type="InterPro" id="IPR017932">
    <property type="entry name" value="GATase_2_dom"/>
</dbReference>